<dbReference type="PANTHER" id="PTHR33392">
    <property type="entry name" value="POLYISOPRENYL-TEICHOIC ACID--PEPTIDOGLYCAN TEICHOIC ACID TRANSFERASE TAGU"/>
    <property type="match status" value="1"/>
</dbReference>
<proteinExistence type="inferred from homology"/>
<keyword evidence="2" id="KW-0472">Membrane</keyword>
<sequence length="352" mass="37304">MTDYGDRRFTGDRPGMLFPLGADALRVGRPLRDPRRGVVAVLALLLLGLIGGVGPGLHGSGAVAADRANQGWPSDLALDPDPMPSRLASTAVRDVTDRPLTVLVMGVDARPGEPIDVGVRPDALGVLRLDPAAGTCRLLAVPRDTRADLPWYGPSKVNHGLVVGGVPFQRRVVEGLLGLEIDRFVLVDFAAVEAIVEAVGGVTLDVPQAFTTGDGRSFPAGAQTLDGPAVLAYARYRDGPDGDLGRIGRQQQVLRALLERMPDLELGPALAGLLPLLEEHVRTDLSPAEIVGLARRFRPSCTGETLWLGVLDGATATLDDPLVGQPLSYLLVEEAEIDRKRALLFDDEAPTG</sequence>
<dbReference type="Pfam" id="PF03816">
    <property type="entry name" value="LytR_cpsA_psr"/>
    <property type="match status" value="1"/>
</dbReference>
<name>A0A6J4U2D2_9BACT</name>
<evidence type="ECO:0000256" key="1">
    <source>
        <dbReference type="ARBA" id="ARBA00006068"/>
    </source>
</evidence>
<dbReference type="PANTHER" id="PTHR33392:SF6">
    <property type="entry name" value="POLYISOPRENYL-TEICHOIC ACID--PEPTIDOGLYCAN TEICHOIC ACID TRANSFERASE TAGU"/>
    <property type="match status" value="1"/>
</dbReference>
<dbReference type="EMBL" id="CADCWF010000030">
    <property type="protein sequence ID" value="CAA9538920.1"/>
    <property type="molecule type" value="Genomic_DNA"/>
</dbReference>
<keyword evidence="2" id="KW-0812">Transmembrane</keyword>
<dbReference type="Gene3D" id="3.40.630.190">
    <property type="entry name" value="LCP protein"/>
    <property type="match status" value="1"/>
</dbReference>
<accession>A0A6J4U2D2</accession>
<gene>
    <name evidence="4" type="ORF">AVDCRST_MAG59-619</name>
</gene>
<dbReference type="NCBIfam" id="TIGR00350">
    <property type="entry name" value="lytR_cpsA_psr"/>
    <property type="match status" value="1"/>
</dbReference>
<evidence type="ECO:0000259" key="3">
    <source>
        <dbReference type="Pfam" id="PF03816"/>
    </source>
</evidence>
<reference evidence="4" key="1">
    <citation type="submission" date="2020-02" db="EMBL/GenBank/DDBJ databases">
        <authorList>
            <person name="Meier V. D."/>
        </authorList>
    </citation>
    <scope>NUCLEOTIDE SEQUENCE</scope>
    <source>
        <strain evidence="4">AVDCRST_MAG59</strain>
    </source>
</reference>
<protein>
    <recommendedName>
        <fullName evidence="3">Cell envelope-related transcriptional attenuator domain-containing protein</fullName>
    </recommendedName>
</protein>
<organism evidence="4">
    <name type="scientific">uncultured Thermomicrobiales bacterium</name>
    <dbReference type="NCBI Taxonomy" id="1645740"/>
    <lineage>
        <taxon>Bacteria</taxon>
        <taxon>Pseudomonadati</taxon>
        <taxon>Thermomicrobiota</taxon>
        <taxon>Thermomicrobia</taxon>
        <taxon>Thermomicrobiales</taxon>
        <taxon>environmental samples</taxon>
    </lineage>
</organism>
<feature type="transmembrane region" description="Helical" evidence="2">
    <location>
        <begin position="38"/>
        <end position="57"/>
    </location>
</feature>
<dbReference type="AlphaFoldDB" id="A0A6J4U2D2"/>
<evidence type="ECO:0000256" key="2">
    <source>
        <dbReference type="SAM" id="Phobius"/>
    </source>
</evidence>
<evidence type="ECO:0000313" key="4">
    <source>
        <dbReference type="EMBL" id="CAA9538920.1"/>
    </source>
</evidence>
<comment type="similarity">
    <text evidence="1">Belongs to the LytR/CpsA/Psr (LCP) family.</text>
</comment>
<dbReference type="InterPro" id="IPR050922">
    <property type="entry name" value="LytR/CpsA/Psr_CW_biosynth"/>
</dbReference>
<keyword evidence="2" id="KW-1133">Transmembrane helix</keyword>
<feature type="domain" description="Cell envelope-related transcriptional attenuator" evidence="3">
    <location>
        <begin position="121"/>
        <end position="261"/>
    </location>
</feature>
<dbReference type="InterPro" id="IPR004474">
    <property type="entry name" value="LytR_CpsA_psr"/>
</dbReference>